<name>A0A8S0FSS4_ECOLX</name>
<evidence type="ECO:0000313" key="2">
    <source>
        <dbReference type="Proteomes" id="UP000467488"/>
    </source>
</evidence>
<organism evidence="1 2">
    <name type="scientific">Escherichia coli</name>
    <dbReference type="NCBI Taxonomy" id="562"/>
    <lineage>
        <taxon>Bacteria</taxon>
        <taxon>Pseudomonadati</taxon>
        <taxon>Pseudomonadota</taxon>
        <taxon>Gammaproteobacteria</taxon>
        <taxon>Enterobacterales</taxon>
        <taxon>Enterobacteriaceae</taxon>
        <taxon>Escherichia</taxon>
    </lineage>
</organism>
<dbReference type="AlphaFoldDB" id="A0A8S0FSS4"/>
<dbReference type="Proteomes" id="UP000467488">
    <property type="component" value="Chromosome"/>
</dbReference>
<reference evidence="1 2" key="1">
    <citation type="submission" date="2020-01" db="EMBL/GenBank/DDBJ databases">
        <title>Dynamics of blaIMP-6 dissemination in carbapenem resistant Enterobacteriacea isolated from regional surveillance in Osaka, Japan.</title>
        <authorList>
            <person name="Abe R."/>
            <person name="Akeda Y."/>
            <person name="Sugawara Y."/>
            <person name="Yamamoto N."/>
            <person name="Tomono K."/>
            <person name="Takeuchi D."/>
            <person name="Kawahara R."/>
            <person name="Hamada S."/>
        </authorList>
    </citation>
    <scope>NUCLEOTIDE SEQUENCE [LARGE SCALE GENOMIC DNA]</scope>
    <source>
        <strain evidence="1 2">E300</strain>
    </source>
</reference>
<dbReference type="EMBL" id="AP022360">
    <property type="protein sequence ID" value="BBU83331.1"/>
    <property type="molecule type" value="Genomic_DNA"/>
</dbReference>
<evidence type="ECO:0000313" key="1">
    <source>
        <dbReference type="EMBL" id="BBU83331.1"/>
    </source>
</evidence>
<gene>
    <name evidence="1" type="ORF">EIMP300_47310</name>
</gene>
<sequence>MLVVIKAVFVIFAARQKNKRLGIGYFRVQQANFTGGGAGQMNDYIVLRGRFMQADVIGIVFFFVDQFILRCWRTDGVTPDLMEGSSVTGCLRT</sequence>
<accession>A0A8S0FSS4</accession>
<protein>
    <submittedName>
        <fullName evidence="1">Uncharacterized protein</fullName>
    </submittedName>
</protein>
<proteinExistence type="predicted"/>